<feature type="signal peptide" evidence="5">
    <location>
        <begin position="1"/>
        <end position="29"/>
    </location>
</feature>
<evidence type="ECO:0000256" key="1">
    <source>
        <dbReference type="ARBA" id="ARBA00004613"/>
    </source>
</evidence>
<dbReference type="EMBL" id="RBXT01000001">
    <property type="protein sequence ID" value="RKT80024.1"/>
    <property type="molecule type" value="Genomic_DNA"/>
</dbReference>
<evidence type="ECO:0000256" key="2">
    <source>
        <dbReference type="ARBA" id="ARBA00022525"/>
    </source>
</evidence>
<dbReference type="AlphaFoldDB" id="A0A495Y3F2"/>
<feature type="region of interest" description="Disordered" evidence="4">
    <location>
        <begin position="443"/>
        <end position="462"/>
    </location>
</feature>
<evidence type="ECO:0000313" key="8">
    <source>
        <dbReference type="Proteomes" id="UP000278440"/>
    </source>
</evidence>
<evidence type="ECO:0000256" key="3">
    <source>
        <dbReference type="ARBA" id="ARBA00022729"/>
    </source>
</evidence>
<dbReference type="SUPFAM" id="SSF51126">
    <property type="entry name" value="Pectin lyase-like"/>
    <property type="match status" value="1"/>
</dbReference>
<feature type="compositionally biased region" description="Pro residues" evidence="4">
    <location>
        <begin position="452"/>
        <end position="462"/>
    </location>
</feature>
<dbReference type="Gene3D" id="2.160.20.10">
    <property type="entry name" value="Single-stranded right-handed beta-helix, Pectin lyase-like"/>
    <property type="match status" value="1"/>
</dbReference>
<keyword evidence="8" id="KW-1185">Reference proteome</keyword>
<dbReference type="Proteomes" id="UP000278440">
    <property type="component" value="Unassembled WGS sequence"/>
</dbReference>
<dbReference type="PANTHER" id="PTHR40088">
    <property type="entry name" value="PECTATE LYASE (EUROFUNG)"/>
    <property type="match status" value="1"/>
</dbReference>
<dbReference type="InterPro" id="IPR011459">
    <property type="entry name" value="DUF1565"/>
</dbReference>
<keyword evidence="2" id="KW-0964">Secreted</keyword>
<dbReference type="Pfam" id="PF07602">
    <property type="entry name" value="DUF1565"/>
    <property type="match status" value="1"/>
</dbReference>
<evidence type="ECO:0000256" key="5">
    <source>
        <dbReference type="SAM" id="SignalP"/>
    </source>
</evidence>
<dbReference type="InterPro" id="IPR011050">
    <property type="entry name" value="Pectin_lyase_fold/virulence"/>
</dbReference>
<dbReference type="InterPro" id="IPR012334">
    <property type="entry name" value="Pectin_lyas_fold"/>
</dbReference>
<keyword evidence="3 5" id="KW-0732">Signal</keyword>
<evidence type="ECO:0000259" key="6">
    <source>
        <dbReference type="Pfam" id="PF07602"/>
    </source>
</evidence>
<gene>
    <name evidence="7" type="ORF">DFJ68_3503</name>
</gene>
<dbReference type="PANTHER" id="PTHR40088:SF2">
    <property type="entry name" value="SECRETED SUGAR HYDROLASE"/>
    <property type="match status" value="1"/>
</dbReference>
<accession>A0A495Y3F2</accession>
<evidence type="ECO:0000256" key="4">
    <source>
        <dbReference type="SAM" id="MobiDB-lite"/>
    </source>
</evidence>
<dbReference type="InterPro" id="IPR052052">
    <property type="entry name" value="Polysaccharide_Lyase_9"/>
</dbReference>
<dbReference type="RefSeq" id="WP_170165820.1">
    <property type="nucleotide sequence ID" value="NZ_RBXT01000001.1"/>
</dbReference>
<reference evidence="7 8" key="1">
    <citation type="submission" date="2018-10" db="EMBL/GenBank/DDBJ databases">
        <title>Sequencing the genomes of 1000 actinobacteria strains.</title>
        <authorList>
            <person name="Klenk H.-P."/>
        </authorList>
    </citation>
    <scope>NUCLEOTIDE SEQUENCE [LARGE SCALE GENOMIC DNA]</scope>
    <source>
        <strain evidence="7 8">DSM 44267</strain>
    </source>
</reference>
<feature type="chain" id="PRO_5019711302" evidence="5">
    <location>
        <begin position="30"/>
        <end position="462"/>
    </location>
</feature>
<feature type="domain" description="DUF1565" evidence="6">
    <location>
        <begin position="53"/>
        <end position="90"/>
    </location>
</feature>
<dbReference type="GO" id="GO:0005576">
    <property type="term" value="C:extracellular region"/>
    <property type="evidence" value="ECO:0007669"/>
    <property type="project" value="UniProtKB-SubCell"/>
</dbReference>
<name>A0A495Y3F2_9MICO</name>
<organism evidence="7 8">
    <name type="scientific">Terracoccus luteus</name>
    <dbReference type="NCBI Taxonomy" id="53356"/>
    <lineage>
        <taxon>Bacteria</taxon>
        <taxon>Bacillati</taxon>
        <taxon>Actinomycetota</taxon>
        <taxon>Actinomycetes</taxon>
        <taxon>Micrococcales</taxon>
        <taxon>Intrasporangiaceae</taxon>
        <taxon>Terracoccus</taxon>
    </lineage>
</organism>
<proteinExistence type="predicted"/>
<sequence length="462" mass="47293">MPVLRPLACTAVTALAAGALTLGGGSASAVTTAAVTSPTSAAVAGRVLHVSTTGSDSGTGTATRPFRTVQRGVDAARAGDTVSIHAGTYNGIVRVTRSGTATAPITVTAAGDGPATLTASFGTRPCDAHAPALDRTVQFSGGVDHVTLSDLTVVGGVTIKGLGAGAAMSYLTRLVNTDDWQTRRQVPGRGADDPAAASSAFAYLAERTGKRIDPSDGLRIVGNTITGRGVQVIASRYGEISGNEIGPIDCGTGPGVWINVYSDGWTVAGNHVHDIAASTHKHYMQEGIRLGSASSYNVVTGNLVEHLPGDGRAMNTDVDASWNTFRGNTANDVAIGYNDQMSGWGNVWDHNVATGFRVWGINLRGLDSALTLPSLDSSPYLAVVTCNTAVGGPTDPAIGGSLRIGAAKSSTFANNTLTTAVLGSPADGQTWVRSYWAAEGNTWDGKPRPPRFRPPAPAPGVC</sequence>
<evidence type="ECO:0000313" key="7">
    <source>
        <dbReference type="EMBL" id="RKT80024.1"/>
    </source>
</evidence>
<comment type="caution">
    <text evidence="7">The sequence shown here is derived from an EMBL/GenBank/DDBJ whole genome shotgun (WGS) entry which is preliminary data.</text>
</comment>
<dbReference type="GO" id="GO:0016837">
    <property type="term" value="F:carbon-oxygen lyase activity, acting on polysaccharides"/>
    <property type="evidence" value="ECO:0007669"/>
    <property type="project" value="TreeGrafter"/>
</dbReference>
<comment type="subcellular location">
    <subcellularLocation>
        <location evidence="1">Secreted</location>
    </subcellularLocation>
</comment>
<protein>
    <submittedName>
        <fullName evidence="7">Uncharacterized protein DUF1565</fullName>
    </submittedName>
</protein>